<accession>A0A2N1PK38</accession>
<keyword evidence="3" id="KW-0408">Iron</keyword>
<protein>
    <recommendedName>
        <fullName evidence="5">Radical SAM core domain-containing protein</fullName>
    </recommendedName>
</protein>
<keyword evidence="4" id="KW-0411">Iron-sulfur</keyword>
<evidence type="ECO:0000313" key="6">
    <source>
        <dbReference type="EMBL" id="PKK88679.1"/>
    </source>
</evidence>
<evidence type="ECO:0000256" key="2">
    <source>
        <dbReference type="ARBA" id="ARBA00022723"/>
    </source>
</evidence>
<dbReference type="SFLD" id="SFLDS00029">
    <property type="entry name" value="Radical_SAM"/>
    <property type="match status" value="1"/>
</dbReference>
<dbReference type="InterPro" id="IPR058240">
    <property type="entry name" value="rSAM_sf"/>
</dbReference>
<keyword evidence="1" id="KW-0949">S-adenosyl-L-methionine</keyword>
<dbReference type="PANTHER" id="PTHR11228">
    <property type="entry name" value="RADICAL SAM DOMAIN PROTEIN"/>
    <property type="match status" value="1"/>
</dbReference>
<dbReference type="InterPro" id="IPR006638">
    <property type="entry name" value="Elp3/MiaA/NifB-like_rSAM"/>
</dbReference>
<dbReference type="PROSITE" id="PS51918">
    <property type="entry name" value="RADICAL_SAM"/>
    <property type="match status" value="1"/>
</dbReference>
<dbReference type="SMART" id="SM00729">
    <property type="entry name" value="Elp3"/>
    <property type="match status" value="1"/>
</dbReference>
<dbReference type="Gene3D" id="3.20.20.70">
    <property type="entry name" value="Aldolase class I"/>
    <property type="match status" value="1"/>
</dbReference>
<dbReference type="InterPro" id="IPR023885">
    <property type="entry name" value="4Fe4S-binding_SPASM_dom"/>
</dbReference>
<evidence type="ECO:0000256" key="1">
    <source>
        <dbReference type="ARBA" id="ARBA00022691"/>
    </source>
</evidence>
<dbReference type="SFLD" id="SFLDG01067">
    <property type="entry name" value="SPASM/twitch_domain_containing"/>
    <property type="match status" value="1"/>
</dbReference>
<dbReference type="InterPro" id="IPR007197">
    <property type="entry name" value="rSAM"/>
</dbReference>
<evidence type="ECO:0000256" key="3">
    <source>
        <dbReference type="ARBA" id="ARBA00023004"/>
    </source>
</evidence>
<dbReference type="CDD" id="cd01335">
    <property type="entry name" value="Radical_SAM"/>
    <property type="match status" value="1"/>
</dbReference>
<dbReference type="InterPro" id="IPR013785">
    <property type="entry name" value="Aldolase_TIM"/>
</dbReference>
<dbReference type="GO" id="GO:0003824">
    <property type="term" value="F:catalytic activity"/>
    <property type="evidence" value="ECO:0007669"/>
    <property type="project" value="InterPro"/>
</dbReference>
<dbReference type="Pfam" id="PF04055">
    <property type="entry name" value="Radical_SAM"/>
    <property type="match status" value="1"/>
</dbReference>
<dbReference type="GO" id="GO:0046872">
    <property type="term" value="F:metal ion binding"/>
    <property type="evidence" value="ECO:0007669"/>
    <property type="project" value="UniProtKB-KW"/>
</dbReference>
<proteinExistence type="predicted"/>
<comment type="caution">
    <text evidence="6">The sequence shown here is derived from an EMBL/GenBank/DDBJ whole genome shotgun (WGS) entry which is preliminary data.</text>
</comment>
<dbReference type="SUPFAM" id="SSF102114">
    <property type="entry name" value="Radical SAM enzymes"/>
    <property type="match status" value="2"/>
</dbReference>
<dbReference type="EMBL" id="PGXC01000037">
    <property type="protein sequence ID" value="PKK88679.1"/>
    <property type="molecule type" value="Genomic_DNA"/>
</dbReference>
<dbReference type="AlphaFoldDB" id="A0A2N1PK38"/>
<dbReference type="GO" id="GO:0051536">
    <property type="term" value="F:iron-sulfur cluster binding"/>
    <property type="evidence" value="ECO:0007669"/>
    <property type="project" value="UniProtKB-KW"/>
</dbReference>
<evidence type="ECO:0000256" key="4">
    <source>
        <dbReference type="ARBA" id="ARBA00023014"/>
    </source>
</evidence>
<gene>
    <name evidence="6" type="ORF">CVV64_17710</name>
</gene>
<feature type="domain" description="Radical SAM core" evidence="5">
    <location>
        <begin position="42"/>
        <end position="266"/>
    </location>
</feature>
<name>A0A2N1PK38_9BACT</name>
<keyword evidence="2" id="KW-0479">Metal-binding</keyword>
<sequence>MDSHLLFSGWGAFNSGLIKQNKYSLPFRKFVNDSMGARYRCWNSARILEVELTTRCGNNCPYCGNSSGDANGTGEGNINGTDLPFEELKRIIQGSIDAGSPPDQISLAGGDPFLHPHFREIVSYIGERKIPLQIKANTSTFTESMGIHLRESGCRVVKFTLFGGAGHHDGNRGSDTFDSLLEKSRLAVEQGFMVIWNLTIGAGMLDDALETLPMALQYGVSGVTLARLAPIGRNIGMDRIHGKDENSGVITPAEYRDFLLKLLKFQMDVLPSGFQIFFKEKLWLPLLVEEGLIDLPTLRSSVKCSGSDSAGDAVSSSICDSVGESVCESVGEKAEGYSSQPCFGCEAYGVSLALTPEGDILPCGLMRTVNMGNIRDFDQFPWSISRDYLDFKGPKSCSGCEFLALCRGCRGAAMGTSLDQHAPDPQCWVAQR</sequence>
<evidence type="ECO:0000259" key="5">
    <source>
        <dbReference type="PROSITE" id="PS51918"/>
    </source>
</evidence>
<organism evidence="6 7">
    <name type="scientific">Candidatus Wallbacteria bacterium HGW-Wallbacteria-1</name>
    <dbReference type="NCBI Taxonomy" id="2013854"/>
    <lineage>
        <taxon>Bacteria</taxon>
        <taxon>Candidatus Walliibacteriota</taxon>
    </lineage>
</organism>
<dbReference type="PANTHER" id="PTHR11228:SF7">
    <property type="entry name" value="PQQA PEPTIDE CYCLASE"/>
    <property type="match status" value="1"/>
</dbReference>
<reference evidence="6 7" key="1">
    <citation type="journal article" date="2017" name="ISME J.">
        <title>Potential for microbial H2 and metal transformations associated with novel bacteria and archaea in deep terrestrial subsurface sediments.</title>
        <authorList>
            <person name="Hernsdorf A.W."/>
            <person name="Amano Y."/>
            <person name="Miyakawa K."/>
            <person name="Ise K."/>
            <person name="Suzuki Y."/>
            <person name="Anantharaman K."/>
            <person name="Probst A."/>
            <person name="Burstein D."/>
            <person name="Thomas B.C."/>
            <person name="Banfield J.F."/>
        </authorList>
    </citation>
    <scope>NUCLEOTIDE SEQUENCE [LARGE SCALE GENOMIC DNA]</scope>
    <source>
        <strain evidence="6">HGW-Wallbacteria-1</strain>
    </source>
</reference>
<dbReference type="Proteomes" id="UP000233256">
    <property type="component" value="Unassembled WGS sequence"/>
</dbReference>
<dbReference type="InterPro" id="IPR050377">
    <property type="entry name" value="Radical_SAM_PqqE_MftC-like"/>
</dbReference>
<dbReference type="NCBIfam" id="TIGR04085">
    <property type="entry name" value="rSAM_more_4Fe4S"/>
    <property type="match status" value="1"/>
</dbReference>
<evidence type="ECO:0000313" key="7">
    <source>
        <dbReference type="Proteomes" id="UP000233256"/>
    </source>
</evidence>